<evidence type="ECO:0000313" key="1">
    <source>
        <dbReference type="EMBL" id="KAK6796258.1"/>
    </source>
</evidence>
<accession>A0AAN8YPG7</accession>
<organism evidence="1 2">
    <name type="scientific">Solanum bulbocastanum</name>
    <name type="common">Wild potato</name>
    <dbReference type="NCBI Taxonomy" id="147425"/>
    <lineage>
        <taxon>Eukaryota</taxon>
        <taxon>Viridiplantae</taxon>
        <taxon>Streptophyta</taxon>
        <taxon>Embryophyta</taxon>
        <taxon>Tracheophyta</taxon>
        <taxon>Spermatophyta</taxon>
        <taxon>Magnoliopsida</taxon>
        <taxon>eudicotyledons</taxon>
        <taxon>Gunneridae</taxon>
        <taxon>Pentapetalae</taxon>
        <taxon>asterids</taxon>
        <taxon>lamiids</taxon>
        <taxon>Solanales</taxon>
        <taxon>Solanaceae</taxon>
        <taxon>Solanoideae</taxon>
        <taxon>Solaneae</taxon>
        <taxon>Solanum</taxon>
    </lineage>
</organism>
<comment type="caution">
    <text evidence="1">The sequence shown here is derived from an EMBL/GenBank/DDBJ whole genome shotgun (WGS) entry which is preliminary data.</text>
</comment>
<keyword evidence="2" id="KW-1185">Reference proteome</keyword>
<name>A0AAN8YPG7_SOLBU</name>
<dbReference type="AlphaFoldDB" id="A0AAN8YPG7"/>
<protein>
    <recommendedName>
        <fullName evidence="3">Gag-pol polyprotein</fullName>
    </recommendedName>
</protein>
<dbReference type="EMBL" id="JBANQN010000002">
    <property type="protein sequence ID" value="KAK6796258.1"/>
    <property type="molecule type" value="Genomic_DNA"/>
</dbReference>
<sequence>MQQILGAHVATLYESHGPPLYTVVAPTFTMPAVVNVPYEVDEYAKMEKGARLKEDASINAQCHGLIKALKILQVTRGTKSLDYDDLCIQPDINIPVGYKPPKFYIFDRKGDPHAHLRAYCDKLVSVGRNEKLRMKLFIQSLFGEGLAWYTRQVPQKWQDC</sequence>
<proteinExistence type="predicted"/>
<evidence type="ECO:0000313" key="2">
    <source>
        <dbReference type="Proteomes" id="UP001371456"/>
    </source>
</evidence>
<dbReference type="Proteomes" id="UP001371456">
    <property type="component" value="Unassembled WGS sequence"/>
</dbReference>
<gene>
    <name evidence="1" type="ORF">RDI58_003959</name>
</gene>
<reference evidence="1 2" key="1">
    <citation type="submission" date="2024-02" db="EMBL/GenBank/DDBJ databases">
        <title>de novo genome assembly of Solanum bulbocastanum strain 11H21.</title>
        <authorList>
            <person name="Hosaka A.J."/>
        </authorList>
    </citation>
    <scope>NUCLEOTIDE SEQUENCE [LARGE SCALE GENOMIC DNA]</scope>
    <source>
        <tissue evidence="1">Young leaves</tissue>
    </source>
</reference>
<evidence type="ECO:0008006" key="3">
    <source>
        <dbReference type="Google" id="ProtNLM"/>
    </source>
</evidence>